<name>A0A0D2J688_9CHLO</name>
<sequence>MPPPRSAALLLLVALLARAAATGSPWVYSDGAPVQSNTIRITTLGSGSPDVRKEQLASGFLVEVGNGEQDKFIFDLGTGAFINLWATGVPLSTLTKVFLTHLHSDHHADLATLYVGAMFGRKQPWEVWGPSAATPELGTAAAIEGLRRFMAWDTAARRHIDLVGRKDDGDKVIAREFDFSKVNQVVYKRNGVTIRSTPVSHYNTSGPVAYRLDFQGISFTYSGDTRPVPELTNLAKGTDVLILQNMGPIEDLAALSYESQLLINTSHITPQQAGVIFQDVKPRLGVAHHLTVNAASRAAIIEDIREGYPKGPIIINEDLTVYEITKEKVEVKKRLVPPRSWGYWHAESNWQAAAPAEGAARADGGGFQAVGLPSSK</sequence>
<proteinExistence type="predicted"/>
<dbReference type="OrthoDB" id="527344at2759"/>
<evidence type="ECO:0000256" key="1">
    <source>
        <dbReference type="ARBA" id="ARBA00022801"/>
    </source>
</evidence>
<protein>
    <submittedName>
        <fullName evidence="4">Ribonuclease Z</fullName>
        <ecNumber evidence="4">3.1.26.11</ecNumber>
    </submittedName>
</protein>
<reference evidence="4 5" key="1">
    <citation type="journal article" date="2013" name="BMC Genomics">
        <title>Reconstruction of the lipid metabolism for the microalga Monoraphidium neglectum from its genome sequence reveals characteristics suitable for biofuel production.</title>
        <authorList>
            <person name="Bogen C."/>
            <person name="Al-Dilaimi A."/>
            <person name="Albersmeier A."/>
            <person name="Wichmann J."/>
            <person name="Grundmann M."/>
            <person name="Rupp O."/>
            <person name="Lauersen K.J."/>
            <person name="Blifernez-Klassen O."/>
            <person name="Kalinowski J."/>
            <person name="Goesmann A."/>
            <person name="Mussgnug J.H."/>
            <person name="Kruse O."/>
        </authorList>
    </citation>
    <scope>NUCLEOTIDE SEQUENCE [LARGE SCALE GENOMIC DNA]</scope>
    <source>
        <strain evidence="4 5">SAG 48.87</strain>
    </source>
</reference>
<dbReference type="InterPro" id="IPR001279">
    <property type="entry name" value="Metallo-B-lactamas"/>
</dbReference>
<dbReference type="Gene3D" id="3.60.15.10">
    <property type="entry name" value="Ribonuclease Z/Hydroxyacylglutathione hydrolase-like"/>
    <property type="match status" value="1"/>
</dbReference>
<dbReference type="Pfam" id="PF12706">
    <property type="entry name" value="Lactamase_B_2"/>
    <property type="match status" value="1"/>
</dbReference>
<gene>
    <name evidence="4" type="ORF">MNEG_12574</name>
</gene>
<dbReference type="CDD" id="cd07719">
    <property type="entry name" value="arylsulfatase_AtsA-like_MBL-fold"/>
    <property type="match status" value="1"/>
</dbReference>
<feature type="signal peptide" evidence="2">
    <location>
        <begin position="1"/>
        <end position="21"/>
    </location>
</feature>
<evidence type="ECO:0000313" key="5">
    <source>
        <dbReference type="Proteomes" id="UP000054498"/>
    </source>
</evidence>
<keyword evidence="1 4" id="KW-0378">Hydrolase</keyword>
<evidence type="ECO:0000259" key="3">
    <source>
        <dbReference type="Pfam" id="PF12706"/>
    </source>
</evidence>
<dbReference type="InterPro" id="IPR036866">
    <property type="entry name" value="RibonucZ/Hydroxyglut_hydro"/>
</dbReference>
<dbReference type="PANTHER" id="PTHR46018">
    <property type="entry name" value="ZINC PHOSPHODIESTERASE ELAC PROTEIN 1"/>
    <property type="match status" value="1"/>
</dbReference>
<dbReference type="RefSeq" id="XP_013894407.1">
    <property type="nucleotide sequence ID" value="XM_014038953.1"/>
</dbReference>
<dbReference type="EMBL" id="KK103533">
    <property type="protein sequence ID" value="KIY95387.1"/>
    <property type="molecule type" value="Genomic_DNA"/>
</dbReference>
<keyword evidence="2" id="KW-0732">Signal</keyword>
<evidence type="ECO:0000313" key="4">
    <source>
        <dbReference type="EMBL" id="KIY95387.1"/>
    </source>
</evidence>
<keyword evidence="5" id="KW-1185">Reference proteome</keyword>
<dbReference type="GO" id="GO:0042781">
    <property type="term" value="F:3'-tRNA processing endoribonuclease activity"/>
    <property type="evidence" value="ECO:0007669"/>
    <property type="project" value="UniProtKB-EC"/>
</dbReference>
<feature type="domain" description="Metallo-beta-lactamase" evidence="3">
    <location>
        <begin position="92"/>
        <end position="289"/>
    </location>
</feature>
<organism evidence="4 5">
    <name type="scientific">Monoraphidium neglectum</name>
    <dbReference type="NCBI Taxonomy" id="145388"/>
    <lineage>
        <taxon>Eukaryota</taxon>
        <taxon>Viridiplantae</taxon>
        <taxon>Chlorophyta</taxon>
        <taxon>core chlorophytes</taxon>
        <taxon>Chlorophyceae</taxon>
        <taxon>CS clade</taxon>
        <taxon>Sphaeropleales</taxon>
        <taxon>Selenastraceae</taxon>
        <taxon>Monoraphidium</taxon>
    </lineage>
</organism>
<dbReference type="PANTHER" id="PTHR46018:SF2">
    <property type="entry name" value="ZINC PHOSPHODIESTERASE ELAC PROTEIN 1"/>
    <property type="match status" value="1"/>
</dbReference>
<dbReference type="AlphaFoldDB" id="A0A0D2J688"/>
<dbReference type="InterPro" id="IPR044094">
    <property type="entry name" value="AtsA-like_MBL-fold"/>
</dbReference>
<accession>A0A0D2J688</accession>
<dbReference type="STRING" id="145388.A0A0D2J688"/>
<dbReference type="EC" id="3.1.26.11" evidence="4"/>
<dbReference type="GeneID" id="25729950"/>
<dbReference type="KEGG" id="mng:MNEG_12574"/>
<evidence type="ECO:0000256" key="2">
    <source>
        <dbReference type="SAM" id="SignalP"/>
    </source>
</evidence>
<dbReference type="SUPFAM" id="SSF56281">
    <property type="entry name" value="Metallo-hydrolase/oxidoreductase"/>
    <property type="match status" value="1"/>
</dbReference>
<feature type="chain" id="PRO_5002261302" evidence="2">
    <location>
        <begin position="22"/>
        <end position="376"/>
    </location>
</feature>
<dbReference type="Proteomes" id="UP000054498">
    <property type="component" value="Unassembled WGS sequence"/>
</dbReference>